<feature type="compositionally biased region" description="Basic and acidic residues" evidence="9">
    <location>
        <begin position="692"/>
        <end position="712"/>
    </location>
</feature>
<dbReference type="Pfam" id="PF00069">
    <property type="entry name" value="Pkinase"/>
    <property type="match status" value="2"/>
</dbReference>
<sequence length="1181" mass="135604">MAGDEPESRRKHRRSTPEEGAEEGSKRRKHHHSHRHHHHRSHRHRSSKHDHSKLDGDDLPPPPPPPPTLALSNSRPADDEKEEGEILEEEEEEEYGGKRVRLAKAVDSDVESGEIKPDESMDEVSDLKAITAKSQVDREEIDGEGDNSSAEVAEGRHHDLLPNGTLMRDSSFDGNDSIQEDLHRSHELLNAKNVGDEVLVNETSGSHSQHKTSKDHHAEVEEHMLEKITRSRAELKPNKSKSRVEKDQIPPEDDEWCRQQEAGLAPLELDTTLTAVKGDNGHKSYKGDPRCRGSMSPLKGSAGGETKFRDVEPSDLRRRMRYGSPVAGESSNSKHRKKDEHRNKIEHSKGMEDNSELSSVRYESKRHSESKDGIRNTLANKKRSISPESSKDKYKALRLSPSHENYRDEPRYHKRSRSRDHTRERSSLSRDVTHDRGFTLTVHSHEQSSKSYRDDNDREKCSDSLENIKNDSDSERGVRRDREDRHDRRDRSDIDRVIRRERERSRSYSRHDSREDRHGSRDRDIDRHRDKERNREREMDRQRVRESESDRIREKERDRDRGRDRERYRDRDREMDENRISRHYKYGGVENSRLGRERYNDSRHTKYDESEHHRNKSRLKESKKEPNSSRHVLEEGKDSRDDEEEDYEERVMMKLVEQEEEDIDRIKEESRKRRQAILEKYKPQLSQLQSEPHSDDSGKEEKASSVDEKPGEHSSSPNPVANAVNQVLPDAIVNKREFSDADVADASFTIGKSPPQNGNSTPERNLGAWGLGDGTPKSERSADMFCDDIFGESPAGVRKPGKGDGLQVERSGLHDNWDDAEGYYSYRFGEVLDGRYEITAAHGKGVFSTVVRAKDLRAGKGDPEEVAIKIIRNNETMYKAGQDELVILNKLAGADPEDKRHCVRFLSSFKYRNHLCLVFESLHMNLREVLKKFGRNIGLKLTAVRAYSKQLFIALKHLRNCGVLHCDIKPDNMLVNEAKNVLKLCDFGNAMLTGRNDITPYLVSRFYRAPEISKPCIPLAFLLAVELSAYTNVLDRSAAVLGLPYDHPLDIWSVGCCLYELYSGKVLFPGPTNNDMLRLHMELKGPFPKKMLKKGAFAAQHFDQDFNFHATEEDPVTKKTVKRLILNIKPKDIGSLITGSLGEDPKMLANFKDLLERVFILDPEKRMTVSQALSHPFITGK</sequence>
<dbReference type="InterPro" id="IPR011009">
    <property type="entry name" value="Kinase-like_dom_sf"/>
</dbReference>
<dbReference type="GO" id="GO:0005524">
    <property type="term" value="F:ATP binding"/>
    <property type="evidence" value="ECO:0007669"/>
    <property type="project" value="UniProtKB-KW"/>
</dbReference>
<evidence type="ECO:0000313" key="12">
    <source>
        <dbReference type="Proteomes" id="UP000283530"/>
    </source>
</evidence>
<dbReference type="GO" id="GO:0045292">
    <property type="term" value="P:mRNA cis splicing, via spliceosome"/>
    <property type="evidence" value="ECO:0007669"/>
    <property type="project" value="InterPro"/>
</dbReference>
<dbReference type="Gene3D" id="3.30.200.20">
    <property type="entry name" value="Phosphorylase Kinase, domain 1"/>
    <property type="match status" value="1"/>
</dbReference>
<feature type="compositionally biased region" description="Basic and acidic residues" evidence="9">
    <location>
        <begin position="362"/>
        <end position="374"/>
    </location>
</feature>
<evidence type="ECO:0000256" key="7">
    <source>
        <dbReference type="ARBA" id="ARBA00023596"/>
    </source>
</evidence>
<keyword evidence="5 11" id="KW-0418">Kinase</keyword>
<dbReference type="Gene3D" id="1.10.510.10">
    <property type="entry name" value="Transferase(Phosphotransferase) domain 1"/>
    <property type="match status" value="1"/>
</dbReference>
<feature type="compositionally biased region" description="Basic and acidic residues" evidence="9">
    <location>
        <begin position="306"/>
        <end position="317"/>
    </location>
</feature>
<dbReference type="Proteomes" id="UP000283530">
    <property type="component" value="Unassembled WGS sequence"/>
</dbReference>
<dbReference type="SMART" id="SM00220">
    <property type="entry name" value="S_TKc"/>
    <property type="match status" value="1"/>
</dbReference>
<comment type="caution">
    <text evidence="11">The sequence shown here is derived from an EMBL/GenBank/DDBJ whole genome shotgun (WGS) entry which is preliminary data.</text>
</comment>
<keyword evidence="12" id="KW-1185">Reference proteome</keyword>
<evidence type="ECO:0000259" key="10">
    <source>
        <dbReference type="PROSITE" id="PS50011"/>
    </source>
</evidence>
<keyword evidence="4" id="KW-0547">Nucleotide-binding</keyword>
<dbReference type="PROSITE" id="PS50011">
    <property type="entry name" value="PROTEIN_KINASE_DOM"/>
    <property type="match status" value="1"/>
</dbReference>
<feature type="domain" description="Protein kinase" evidence="10">
    <location>
        <begin position="836"/>
        <end position="1178"/>
    </location>
</feature>
<feature type="compositionally biased region" description="Basic and acidic residues" evidence="9">
    <location>
        <begin position="340"/>
        <end position="352"/>
    </location>
</feature>
<feature type="compositionally biased region" description="Basic and acidic residues" evidence="9">
    <location>
        <begin position="215"/>
        <end position="249"/>
    </location>
</feature>
<feature type="compositionally biased region" description="Basic and acidic residues" evidence="9">
    <location>
        <begin position="593"/>
        <end position="640"/>
    </location>
</feature>
<feature type="compositionally biased region" description="Polar residues" evidence="9">
    <location>
        <begin position="713"/>
        <end position="722"/>
    </location>
</feature>
<dbReference type="PROSITE" id="PS00108">
    <property type="entry name" value="PROTEIN_KINASE_ST"/>
    <property type="match status" value="1"/>
</dbReference>
<evidence type="ECO:0000256" key="8">
    <source>
        <dbReference type="SAM" id="Coils"/>
    </source>
</evidence>
<feature type="region of interest" description="Disordered" evidence="9">
    <location>
        <begin position="202"/>
        <end position="649"/>
    </location>
</feature>
<dbReference type="OrthoDB" id="3967at2759"/>
<feature type="compositionally biased region" description="Acidic residues" evidence="9">
    <location>
        <begin position="79"/>
        <end position="94"/>
    </location>
</feature>
<accession>A0A3S3M0Q9</accession>
<feature type="region of interest" description="Disordered" evidence="9">
    <location>
        <begin position="1"/>
        <end position="178"/>
    </location>
</feature>
<dbReference type="PANTHER" id="PTHR24058">
    <property type="entry name" value="DUAL SPECIFICITY PROTEIN KINASE"/>
    <property type="match status" value="1"/>
</dbReference>
<evidence type="ECO:0000256" key="2">
    <source>
        <dbReference type="ARBA" id="ARBA00022527"/>
    </source>
</evidence>
<dbReference type="FunFam" id="3.30.200.20:FF:000123">
    <property type="entry name" value="serine/threonine-protein kinase PRP4 homolog"/>
    <property type="match status" value="1"/>
</dbReference>
<keyword evidence="8" id="KW-0175">Coiled coil</keyword>
<dbReference type="SUPFAM" id="SSF56112">
    <property type="entry name" value="Protein kinase-like (PK-like)"/>
    <property type="match status" value="1"/>
</dbReference>
<dbReference type="AlphaFoldDB" id="A0A3S3M0Q9"/>
<dbReference type="InterPro" id="IPR044092">
    <property type="entry name" value="STKc_PRP4"/>
</dbReference>
<dbReference type="PANTHER" id="PTHR24058:SF103">
    <property type="entry name" value="SERINE_THREONINE-PROTEIN KINASE PRP4 HOMOLOG"/>
    <property type="match status" value="1"/>
</dbReference>
<feature type="compositionally biased region" description="Basic residues" evidence="9">
    <location>
        <begin position="26"/>
        <end position="51"/>
    </location>
</feature>
<comment type="similarity">
    <text evidence="7">Belongs to the protein kinase superfamily. CMGC Ser/Thr protein kinase family.</text>
</comment>
<protein>
    <recommendedName>
        <fullName evidence="1">non-specific serine/threonine protein kinase</fullName>
        <ecNumber evidence="1">2.7.11.1</ecNumber>
    </recommendedName>
</protein>
<keyword evidence="2" id="KW-0723">Serine/threonine-protein kinase</keyword>
<keyword evidence="6" id="KW-0067">ATP-binding</keyword>
<gene>
    <name evidence="11" type="ORF">CKAN_00333600</name>
</gene>
<feature type="compositionally biased region" description="Basic and acidic residues" evidence="9">
    <location>
        <begin position="279"/>
        <end position="291"/>
    </location>
</feature>
<keyword evidence="3" id="KW-0808">Transferase</keyword>
<evidence type="ECO:0000256" key="6">
    <source>
        <dbReference type="ARBA" id="ARBA00022840"/>
    </source>
</evidence>
<evidence type="ECO:0000256" key="3">
    <source>
        <dbReference type="ARBA" id="ARBA00022679"/>
    </source>
</evidence>
<feature type="coiled-coil region" evidence="8">
    <location>
        <begin position="649"/>
        <end position="676"/>
    </location>
</feature>
<organism evidence="11 12">
    <name type="scientific">Cinnamomum micranthum f. kanehirae</name>
    <dbReference type="NCBI Taxonomy" id="337451"/>
    <lineage>
        <taxon>Eukaryota</taxon>
        <taxon>Viridiplantae</taxon>
        <taxon>Streptophyta</taxon>
        <taxon>Embryophyta</taxon>
        <taxon>Tracheophyta</taxon>
        <taxon>Spermatophyta</taxon>
        <taxon>Magnoliopsida</taxon>
        <taxon>Magnoliidae</taxon>
        <taxon>Laurales</taxon>
        <taxon>Lauraceae</taxon>
        <taxon>Cinnamomum</taxon>
    </lineage>
</organism>
<dbReference type="STRING" id="337451.A0A3S3M0Q9"/>
<evidence type="ECO:0000313" key="11">
    <source>
        <dbReference type="EMBL" id="RWR74977.1"/>
    </source>
</evidence>
<evidence type="ECO:0000256" key="5">
    <source>
        <dbReference type="ARBA" id="ARBA00022777"/>
    </source>
</evidence>
<dbReference type="InterPro" id="IPR050494">
    <property type="entry name" value="Ser_Thr_dual-spec_kinase"/>
</dbReference>
<dbReference type="CDD" id="cd14135">
    <property type="entry name" value="STKc_PRP4"/>
    <property type="match status" value="1"/>
</dbReference>
<feature type="compositionally biased region" description="Pro residues" evidence="9">
    <location>
        <begin position="59"/>
        <end position="68"/>
    </location>
</feature>
<reference evidence="11 12" key="1">
    <citation type="journal article" date="2019" name="Nat. Plants">
        <title>Stout camphor tree genome fills gaps in understanding of flowering plant genome evolution.</title>
        <authorList>
            <person name="Chaw S.M."/>
            <person name="Liu Y.C."/>
            <person name="Wu Y.W."/>
            <person name="Wang H.Y."/>
            <person name="Lin C.I."/>
            <person name="Wu C.S."/>
            <person name="Ke H.M."/>
            <person name="Chang L.Y."/>
            <person name="Hsu C.Y."/>
            <person name="Yang H.T."/>
            <person name="Sudianto E."/>
            <person name="Hsu M.H."/>
            <person name="Wu K.P."/>
            <person name="Wang L.N."/>
            <person name="Leebens-Mack J.H."/>
            <person name="Tsai I.J."/>
        </authorList>
    </citation>
    <scope>NUCLEOTIDE SEQUENCE [LARGE SCALE GENOMIC DNA]</scope>
    <source>
        <strain evidence="12">cv. Chaw 1501</strain>
        <tissue evidence="11">Young leaves</tissue>
    </source>
</reference>
<feature type="region of interest" description="Disordered" evidence="9">
    <location>
        <begin position="747"/>
        <end position="778"/>
    </location>
</feature>
<proteinExistence type="inferred from homology"/>
<dbReference type="InterPro" id="IPR008271">
    <property type="entry name" value="Ser/Thr_kinase_AS"/>
</dbReference>
<dbReference type="InterPro" id="IPR000719">
    <property type="entry name" value="Prot_kinase_dom"/>
</dbReference>
<evidence type="ECO:0000256" key="4">
    <source>
        <dbReference type="ARBA" id="ARBA00022741"/>
    </source>
</evidence>
<dbReference type="EC" id="2.7.11.1" evidence="1"/>
<feature type="compositionally biased region" description="Basic and acidic residues" evidence="9">
    <location>
        <begin position="419"/>
        <end position="580"/>
    </location>
</feature>
<evidence type="ECO:0000256" key="9">
    <source>
        <dbReference type="SAM" id="MobiDB-lite"/>
    </source>
</evidence>
<evidence type="ECO:0000256" key="1">
    <source>
        <dbReference type="ARBA" id="ARBA00012513"/>
    </source>
</evidence>
<dbReference type="GO" id="GO:0004674">
    <property type="term" value="F:protein serine/threonine kinase activity"/>
    <property type="evidence" value="ECO:0007669"/>
    <property type="project" value="UniProtKB-KW"/>
</dbReference>
<feature type="region of interest" description="Disordered" evidence="9">
    <location>
        <begin position="677"/>
        <end position="722"/>
    </location>
</feature>
<name>A0A3S3M0Q9_9MAGN</name>
<dbReference type="EMBL" id="QPKB01000001">
    <property type="protein sequence ID" value="RWR74977.1"/>
    <property type="molecule type" value="Genomic_DNA"/>
</dbReference>
<feature type="compositionally biased region" description="Polar residues" evidence="9">
    <location>
        <begin position="754"/>
        <end position="763"/>
    </location>
</feature>